<dbReference type="GO" id="GO:0005829">
    <property type="term" value="C:cytosol"/>
    <property type="evidence" value="ECO:0007669"/>
    <property type="project" value="TreeGrafter"/>
</dbReference>
<evidence type="ECO:0000259" key="3">
    <source>
        <dbReference type="Pfam" id="PF00294"/>
    </source>
</evidence>
<dbReference type="GO" id="GO:0033785">
    <property type="term" value="F:heptose 7-phosphate kinase activity"/>
    <property type="evidence" value="ECO:0007669"/>
    <property type="project" value="TreeGrafter"/>
</dbReference>
<dbReference type="Proteomes" id="UP000779809">
    <property type="component" value="Unassembled WGS sequence"/>
</dbReference>
<proteinExistence type="predicted"/>
<reference evidence="4" key="1">
    <citation type="submission" date="2020-07" db="EMBL/GenBank/DDBJ databases">
        <title>Huge and variable diversity of episymbiotic CPR bacteria and DPANN archaea in groundwater ecosystems.</title>
        <authorList>
            <person name="He C.Y."/>
            <person name="Keren R."/>
            <person name="Whittaker M."/>
            <person name="Farag I.F."/>
            <person name="Doudna J."/>
            <person name="Cate J.H.D."/>
            <person name="Banfield J.F."/>
        </authorList>
    </citation>
    <scope>NUCLEOTIDE SEQUENCE</scope>
    <source>
        <strain evidence="4">NC_groundwater_580_Pr5_B-0.1um_64_19</strain>
    </source>
</reference>
<dbReference type="GO" id="GO:0016773">
    <property type="term" value="F:phosphotransferase activity, alcohol group as acceptor"/>
    <property type="evidence" value="ECO:0007669"/>
    <property type="project" value="InterPro"/>
</dbReference>
<dbReference type="SUPFAM" id="SSF53613">
    <property type="entry name" value="Ribokinase-like"/>
    <property type="match status" value="1"/>
</dbReference>
<dbReference type="EMBL" id="JACPNR010000006">
    <property type="protein sequence ID" value="MBI2678212.1"/>
    <property type="molecule type" value="Genomic_DNA"/>
</dbReference>
<dbReference type="GO" id="GO:0033786">
    <property type="term" value="F:heptose-1-phosphate adenylyltransferase activity"/>
    <property type="evidence" value="ECO:0007669"/>
    <property type="project" value="TreeGrafter"/>
</dbReference>
<feature type="domain" description="Carbohydrate kinase PfkB" evidence="3">
    <location>
        <begin position="43"/>
        <end position="319"/>
    </location>
</feature>
<dbReference type="Pfam" id="PF00294">
    <property type="entry name" value="PfkB"/>
    <property type="match status" value="1"/>
</dbReference>
<evidence type="ECO:0000256" key="2">
    <source>
        <dbReference type="ARBA" id="ARBA00022777"/>
    </source>
</evidence>
<sequence>MPKHAERLTKIIEAFPNVTVTVLGDLVADEFVFGEIARVSREAPVLILRHREREVVPGGAANAIYNLADLGVSVLPVGVVGDDEPGRLLLQRFRHKRIPLSGIQKIKGHTTVTKTRILAGFPHSARQQVVRIDQEPQMSPGGSIVRKLVSSARQYARASDALLVSDYGYGAATPEILFNVRSAATDIAVTVDSRHRLLEYNGVTAATPNEPEVEEALGVRIGHDTAQLEAAGKLLLRRMALQALVVTRGRDGMTVFPRGHKSVNIPIHGTDQVADVTGAGDTVIAAFTAALAGGGDAEEAARIANIAGGIVVTKRGTATVTAGELLHAVQHG</sequence>
<keyword evidence="1" id="KW-0808">Transferase</keyword>
<comment type="caution">
    <text evidence="4">The sequence shown here is derived from an EMBL/GenBank/DDBJ whole genome shotgun (WGS) entry which is preliminary data.</text>
</comment>
<dbReference type="PANTHER" id="PTHR46969">
    <property type="entry name" value="BIFUNCTIONAL PROTEIN HLDE"/>
    <property type="match status" value="1"/>
</dbReference>
<organism evidence="4 5">
    <name type="scientific">Candidatus Korobacter versatilis</name>
    <dbReference type="NCBI Taxonomy" id="658062"/>
    <lineage>
        <taxon>Bacteria</taxon>
        <taxon>Pseudomonadati</taxon>
        <taxon>Acidobacteriota</taxon>
        <taxon>Terriglobia</taxon>
        <taxon>Terriglobales</taxon>
        <taxon>Candidatus Korobacteraceae</taxon>
        <taxon>Candidatus Korobacter</taxon>
    </lineage>
</organism>
<dbReference type="InterPro" id="IPR029056">
    <property type="entry name" value="Ribokinase-like"/>
</dbReference>
<dbReference type="Gene3D" id="3.40.1190.20">
    <property type="match status" value="1"/>
</dbReference>
<dbReference type="InterPro" id="IPR002173">
    <property type="entry name" value="Carboh/pur_kinase_PfkB_CS"/>
</dbReference>
<evidence type="ECO:0000313" key="5">
    <source>
        <dbReference type="Proteomes" id="UP000779809"/>
    </source>
</evidence>
<evidence type="ECO:0000313" key="4">
    <source>
        <dbReference type="EMBL" id="MBI2678212.1"/>
    </source>
</evidence>
<dbReference type="InterPro" id="IPR011611">
    <property type="entry name" value="PfkB_dom"/>
</dbReference>
<dbReference type="CDD" id="cd01172">
    <property type="entry name" value="RfaE_like"/>
    <property type="match status" value="1"/>
</dbReference>
<dbReference type="InterPro" id="IPR011913">
    <property type="entry name" value="RfaE_dom_I"/>
</dbReference>
<dbReference type="PANTHER" id="PTHR46969:SF1">
    <property type="entry name" value="BIFUNCTIONAL PROTEIN HLDE"/>
    <property type="match status" value="1"/>
</dbReference>
<name>A0A932A7Y3_9BACT</name>
<gene>
    <name evidence="4" type="ORF">HYX28_05485</name>
</gene>
<protein>
    <submittedName>
        <fullName evidence="4">Bifunctional hydroxymethylpyrimidine kinase/phosphomethylpyrimidine kinase</fullName>
    </submittedName>
</protein>
<dbReference type="PROSITE" id="PS00584">
    <property type="entry name" value="PFKB_KINASES_2"/>
    <property type="match status" value="1"/>
</dbReference>
<evidence type="ECO:0000256" key="1">
    <source>
        <dbReference type="ARBA" id="ARBA00022679"/>
    </source>
</evidence>
<accession>A0A932A7Y3</accession>
<keyword evidence="2 4" id="KW-0418">Kinase</keyword>
<dbReference type="AlphaFoldDB" id="A0A932A7Y3"/>